<protein>
    <recommendedName>
        <fullName evidence="3">DUF2863 family protein</fullName>
    </recommendedName>
</protein>
<dbReference type="AlphaFoldDB" id="A0A4P6KZ32"/>
<dbReference type="EMBL" id="CP035913">
    <property type="protein sequence ID" value="QBE64366.1"/>
    <property type="molecule type" value="Genomic_DNA"/>
</dbReference>
<dbReference type="Proteomes" id="UP000290637">
    <property type="component" value="Chromosome"/>
</dbReference>
<reference evidence="1 2" key="1">
    <citation type="submission" date="2019-02" db="EMBL/GenBank/DDBJ databases">
        <title>Draft Genome Sequences of Six Type Strains of the Genus Massilia.</title>
        <authorList>
            <person name="Miess H."/>
            <person name="Frediansyhah A."/>
            <person name="Gross H."/>
        </authorList>
    </citation>
    <scope>NUCLEOTIDE SEQUENCE [LARGE SCALE GENOMIC DNA]</scope>
    <source>
        <strain evidence="1 2">DSM 17473</strain>
    </source>
</reference>
<accession>A0A4P6KZ32</accession>
<evidence type="ECO:0008006" key="3">
    <source>
        <dbReference type="Google" id="ProtNLM"/>
    </source>
</evidence>
<dbReference type="RefSeq" id="WP_130187485.1">
    <property type="nucleotide sequence ID" value="NZ_CP035913.1"/>
</dbReference>
<dbReference type="KEGG" id="plue:EWM63_16340"/>
<dbReference type="OrthoDB" id="8742807at2"/>
<keyword evidence="2" id="KW-1185">Reference proteome</keyword>
<organism evidence="1 2">
    <name type="scientific">Pseudoduganella lutea</name>
    <dbReference type="NCBI Taxonomy" id="321985"/>
    <lineage>
        <taxon>Bacteria</taxon>
        <taxon>Pseudomonadati</taxon>
        <taxon>Pseudomonadota</taxon>
        <taxon>Betaproteobacteria</taxon>
        <taxon>Burkholderiales</taxon>
        <taxon>Oxalobacteraceae</taxon>
        <taxon>Telluria group</taxon>
        <taxon>Pseudoduganella</taxon>
    </lineage>
</organism>
<evidence type="ECO:0000313" key="2">
    <source>
        <dbReference type="Proteomes" id="UP000290637"/>
    </source>
</evidence>
<sequence>MPKNKKPVPRKSALPAEEKEEVQIAALCALALELAEQEDSDTLGDALRQKEADFNRLVRRYLNGNHDDMLYGAIDQASHEDIGAWRLLRGAVEEAAASLQIRRENAPTLEIDAFAIPVFVGSTGGLVEAEGFQDDAAYDALLDSMKAAGLESPHAKLVLVRHAYDAAEASRITYTQLHAMAREASAMLGNKKVAEAPALERSIAGWTGATFGPDDTAVELRFLVGFSQKRAEDPFYAVPEGEKAAEDWFEARMERYRRWTEEAAPLVKRLFAPAGRDLQLNFLYQDLFFGAREQGLAEQAMLALMATLGAALDGHDGPVRAVVGPADVKGDMVLRVQLYAGAQSDAPLLGTGERPLELGSDLAVEVDDVRDALATLGVDDVAVAARFDAQGKPVDPRALDD</sequence>
<proteinExistence type="predicted"/>
<evidence type="ECO:0000313" key="1">
    <source>
        <dbReference type="EMBL" id="QBE64366.1"/>
    </source>
</evidence>
<name>A0A4P6KZ32_9BURK</name>
<gene>
    <name evidence="1" type="ORF">EWM63_16340</name>
</gene>